<evidence type="ECO:0000313" key="2">
    <source>
        <dbReference type="EMBL" id="TQV73706.1"/>
    </source>
</evidence>
<protein>
    <recommendedName>
        <fullName evidence="4">M50 family metallopeptidase</fullName>
    </recommendedName>
</protein>
<sequence length="243" mass="27702">MFYTSMDILLVAFLTMLAILIHELGHAISAYRYGARRVSIGIGWYFIFPVAYADLSESWGFSVRQRMLSTIAGVFYQAVFGSLIFIGFLVTENMCFYSASIAILISILWNLNPFLRLDGYWLIVDLLDNPNLRKEGITSAKRLFKTPVSAEIKKTSIIVLVYGVISLLLLTFLLVKLSLEIYQTQGFGIYEIIKHVATSDNLGIADWVLYFGTSLWKGLALIFLSWQAYLYVQKKFIKQRTSH</sequence>
<dbReference type="EMBL" id="VIKR01000003">
    <property type="protein sequence ID" value="TQV73706.1"/>
    <property type="molecule type" value="Genomic_DNA"/>
</dbReference>
<feature type="transmembrane region" description="Helical" evidence="1">
    <location>
        <begin position="96"/>
        <end position="115"/>
    </location>
</feature>
<keyword evidence="3" id="KW-1185">Reference proteome</keyword>
<dbReference type="AlphaFoldDB" id="A0A545T906"/>
<reference evidence="2 3" key="1">
    <citation type="submission" date="2019-06" db="EMBL/GenBank/DDBJ databases">
        <title>Draft genome of Aliikangiella marina GYP-15.</title>
        <authorList>
            <person name="Wang G."/>
        </authorList>
    </citation>
    <scope>NUCLEOTIDE SEQUENCE [LARGE SCALE GENOMIC DNA]</scope>
    <source>
        <strain evidence="2 3">GYP-15</strain>
    </source>
</reference>
<dbReference type="Proteomes" id="UP000317839">
    <property type="component" value="Unassembled WGS sequence"/>
</dbReference>
<feature type="transmembrane region" description="Helical" evidence="1">
    <location>
        <begin position="37"/>
        <end position="55"/>
    </location>
</feature>
<keyword evidence="1" id="KW-0472">Membrane</keyword>
<name>A0A545T906_9GAMM</name>
<evidence type="ECO:0000313" key="3">
    <source>
        <dbReference type="Proteomes" id="UP000317839"/>
    </source>
</evidence>
<gene>
    <name evidence="2" type="ORF">FLL45_12605</name>
</gene>
<comment type="caution">
    <text evidence="2">The sequence shown here is derived from an EMBL/GenBank/DDBJ whole genome shotgun (WGS) entry which is preliminary data.</text>
</comment>
<keyword evidence="1" id="KW-1133">Transmembrane helix</keyword>
<accession>A0A545T906</accession>
<evidence type="ECO:0008006" key="4">
    <source>
        <dbReference type="Google" id="ProtNLM"/>
    </source>
</evidence>
<feature type="transmembrane region" description="Helical" evidence="1">
    <location>
        <begin position="207"/>
        <end position="232"/>
    </location>
</feature>
<feature type="transmembrane region" description="Helical" evidence="1">
    <location>
        <begin position="67"/>
        <end position="90"/>
    </location>
</feature>
<feature type="transmembrane region" description="Helical" evidence="1">
    <location>
        <begin position="157"/>
        <end position="175"/>
    </location>
</feature>
<evidence type="ECO:0000256" key="1">
    <source>
        <dbReference type="SAM" id="Phobius"/>
    </source>
</evidence>
<proteinExistence type="predicted"/>
<organism evidence="2 3">
    <name type="scientific">Aliikangiella marina</name>
    <dbReference type="NCBI Taxonomy" id="1712262"/>
    <lineage>
        <taxon>Bacteria</taxon>
        <taxon>Pseudomonadati</taxon>
        <taxon>Pseudomonadota</taxon>
        <taxon>Gammaproteobacteria</taxon>
        <taxon>Oceanospirillales</taxon>
        <taxon>Pleioneaceae</taxon>
        <taxon>Aliikangiella</taxon>
    </lineage>
</organism>
<keyword evidence="1" id="KW-0812">Transmembrane</keyword>